<dbReference type="PANTHER" id="PTHR45754:SF3">
    <property type="entry name" value="METHYLENETETRAHYDROFOLATE REDUCTASE (NADPH)"/>
    <property type="match status" value="1"/>
</dbReference>
<evidence type="ECO:0000256" key="1">
    <source>
        <dbReference type="ARBA" id="ARBA00001974"/>
    </source>
</evidence>
<comment type="catalytic activity">
    <reaction evidence="7">
        <text>(6S)-5-methyl-5,6,7,8-tetrahydrofolate + NAD(+) = (6R)-5,10-methylene-5,6,7,8-tetrahydrofolate + NADH + H(+)</text>
        <dbReference type="Rhea" id="RHEA:19821"/>
        <dbReference type="ChEBI" id="CHEBI:15378"/>
        <dbReference type="ChEBI" id="CHEBI:15636"/>
        <dbReference type="ChEBI" id="CHEBI:18608"/>
        <dbReference type="ChEBI" id="CHEBI:57540"/>
        <dbReference type="ChEBI" id="CHEBI:57945"/>
        <dbReference type="EC" id="1.5.1.54"/>
    </reaction>
    <physiologicalReaction direction="right-to-left" evidence="7">
        <dbReference type="Rhea" id="RHEA:19823"/>
    </physiologicalReaction>
</comment>
<protein>
    <recommendedName>
        <fullName evidence="8">Methylenetetrahydrofolate reductase</fullName>
    </recommendedName>
</protein>
<name>A0A3G2R857_9FIRM</name>
<dbReference type="KEGG" id="bacg:D2962_14505"/>
<evidence type="ECO:0000313" key="9">
    <source>
        <dbReference type="EMBL" id="AYO31650.1"/>
    </source>
</evidence>
<evidence type="ECO:0000256" key="2">
    <source>
        <dbReference type="ARBA" id="ARBA00004777"/>
    </source>
</evidence>
<evidence type="ECO:0000256" key="8">
    <source>
        <dbReference type="RuleBase" id="RU003862"/>
    </source>
</evidence>
<dbReference type="AlphaFoldDB" id="A0A3G2R857"/>
<evidence type="ECO:0000256" key="4">
    <source>
        <dbReference type="ARBA" id="ARBA00022630"/>
    </source>
</evidence>
<dbReference type="InterPro" id="IPR003171">
    <property type="entry name" value="Mehydrof_redctse-like"/>
</dbReference>
<keyword evidence="5 8" id="KW-0274">FAD</keyword>
<accession>A0A3G2R857</accession>
<comment type="similarity">
    <text evidence="3 8">Belongs to the methylenetetrahydrofolate reductase family.</text>
</comment>
<proteinExistence type="inferred from homology"/>
<dbReference type="CDD" id="cd00537">
    <property type="entry name" value="MTHFR"/>
    <property type="match status" value="1"/>
</dbReference>
<dbReference type="GO" id="GO:0035999">
    <property type="term" value="P:tetrahydrofolate interconversion"/>
    <property type="evidence" value="ECO:0007669"/>
    <property type="project" value="UniProtKB-UniPathway"/>
</dbReference>
<dbReference type="Gene3D" id="3.20.20.220">
    <property type="match status" value="1"/>
</dbReference>
<keyword evidence="6 8" id="KW-0560">Oxidoreductase</keyword>
<evidence type="ECO:0000256" key="3">
    <source>
        <dbReference type="ARBA" id="ARBA00006743"/>
    </source>
</evidence>
<dbReference type="Pfam" id="PF02219">
    <property type="entry name" value="MTHFR"/>
    <property type="match status" value="1"/>
</dbReference>
<comment type="cofactor">
    <cofactor evidence="1 8">
        <name>FAD</name>
        <dbReference type="ChEBI" id="CHEBI:57692"/>
    </cofactor>
</comment>
<dbReference type="GO" id="GO:0106312">
    <property type="term" value="F:methylenetetrahydrofolate reductase (NADH) activity"/>
    <property type="evidence" value="ECO:0007669"/>
    <property type="project" value="UniProtKB-EC"/>
</dbReference>
<dbReference type="SUPFAM" id="SSF51730">
    <property type="entry name" value="FAD-linked oxidoreductase"/>
    <property type="match status" value="1"/>
</dbReference>
<comment type="pathway">
    <text evidence="2 8">One-carbon metabolism; tetrahydrofolate interconversion.</text>
</comment>
<dbReference type="GO" id="GO:0009086">
    <property type="term" value="P:methionine biosynthetic process"/>
    <property type="evidence" value="ECO:0007669"/>
    <property type="project" value="TreeGrafter"/>
</dbReference>
<dbReference type="Proteomes" id="UP000280960">
    <property type="component" value="Chromosome"/>
</dbReference>
<evidence type="ECO:0000256" key="7">
    <source>
        <dbReference type="ARBA" id="ARBA00048628"/>
    </source>
</evidence>
<organism evidence="9 10">
    <name type="scientific">Biomaibacter acetigenes</name>
    <dbReference type="NCBI Taxonomy" id="2316383"/>
    <lineage>
        <taxon>Bacteria</taxon>
        <taxon>Bacillati</taxon>
        <taxon>Bacillota</taxon>
        <taxon>Clostridia</taxon>
        <taxon>Thermosediminibacterales</taxon>
        <taxon>Tepidanaerobacteraceae</taxon>
        <taxon>Biomaibacter</taxon>
    </lineage>
</organism>
<dbReference type="RefSeq" id="WP_122015403.1">
    <property type="nucleotide sequence ID" value="NZ_CP033169.1"/>
</dbReference>
<dbReference type="UniPathway" id="UPA00193"/>
<reference evidence="9 10" key="1">
    <citation type="submission" date="2018-10" db="EMBL/GenBank/DDBJ databases">
        <authorList>
            <person name="Zhang X."/>
        </authorList>
    </citation>
    <scope>NUCLEOTIDE SEQUENCE [LARGE SCALE GENOMIC DNA]</scope>
    <source>
        <strain evidence="9 10">SK-G1</strain>
    </source>
</reference>
<evidence type="ECO:0000256" key="6">
    <source>
        <dbReference type="ARBA" id="ARBA00023002"/>
    </source>
</evidence>
<keyword evidence="10" id="KW-1185">Reference proteome</keyword>
<dbReference type="PANTHER" id="PTHR45754">
    <property type="entry name" value="METHYLENETETRAHYDROFOLATE REDUCTASE"/>
    <property type="match status" value="1"/>
</dbReference>
<keyword evidence="4 8" id="KW-0285">Flavoprotein</keyword>
<dbReference type="EMBL" id="CP033169">
    <property type="protein sequence ID" value="AYO31650.1"/>
    <property type="molecule type" value="Genomic_DNA"/>
</dbReference>
<evidence type="ECO:0000313" key="10">
    <source>
        <dbReference type="Proteomes" id="UP000280960"/>
    </source>
</evidence>
<dbReference type="GO" id="GO:0005829">
    <property type="term" value="C:cytosol"/>
    <property type="evidence" value="ECO:0007669"/>
    <property type="project" value="TreeGrafter"/>
</dbReference>
<dbReference type="GO" id="GO:0071949">
    <property type="term" value="F:FAD binding"/>
    <property type="evidence" value="ECO:0007669"/>
    <property type="project" value="TreeGrafter"/>
</dbReference>
<gene>
    <name evidence="9" type="ORF">D2962_14505</name>
</gene>
<evidence type="ECO:0000256" key="5">
    <source>
        <dbReference type="ARBA" id="ARBA00022827"/>
    </source>
</evidence>
<sequence>MYNNFKSKLKGGQFTVTVEISSPKGTYLNQILQDIRELKDIVDAVNICDNPMANMRMGSIPLAHIIQETLGIETIPHMACRDRNIIGIQSELLGAWALGIKNIFAVTGDAPAKGDHPGAAGIFEVDSKGLIKIIDTLNNGKDLANNTLKGSTEFFIGTAANPAAESLDGEIKKLEEKVLSGANFIQTQPVYDMDVLDRFLEKALLLDVPILVGIMPLKSQRMAINFNSRVEGVNIPLKIIDRMKRGRREGMEISWELAEEIRERGCGVHLMPLGDIEAAVQIIKGLRLPAKKVHDASGTL</sequence>
<dbReference type="InterPro" id="IPR029041">
    <property type="entry name" value="FAD-linked_oxidoreductase-like"/>
</dbReference>